<dbReference type="Gene3D" id="3.90.1200.10">
    <property type="match status" value="1"/>
</dbReference>
<dbReference type="RefSeq" id="WP_285660721.1">
    <property type="nucleotide sequence ID" value="NZ_BSTX01000001.1"/>
</dbReference>
<dbReference type="InterPro" id="IPR011009">
    <property type="entry name" value="Kinase-like_dom_sf"/>
</dbReference>
<dbReference type="InterPro" id="IPR051678">
    <property type="entry name" value="AGP_Transferase"/>
</dbReference>
<evidence type="ECO:0000259" key="1">
    <source>
        <dbReference type="Pfam" id="PF01636"/>
    </source>
</evidence>
<proteinExistence type="predicted"/>
<dbReference type="Proteomes" id="UP001165079">
    <property type="component" value="Unassembled WGS sequence"/>
</dbReference>
<organism evidence="2 3">
    <name type="scientific">Actinorhabdospora filicis</name>
    <dbReference type="NCBI Taxonomy" id="1785913"/>
    <lineage>
        <taxon>Bacteria</taxon>
        <taxon>Bacillati</taxon>
        <taxon>Actinomycetota</taxon>
        <taxon>Actinomycetes</taxon>
        <taxon>Micromonosporales</taxon>
        <taxon>Micromonosporaceae</taxon>
        <taxon>Actinorhabdospora</taxon>
    </lineage>
</organism>
<accession>A0A9W6W6E5</accession>
<comment type="caution">
    <text evidence="2">The sequence shown here is derived from an EMBL/GenBank/DDBJ whole genome shotgun (WGS) entry which is preliminary data.</text>
</comment>
<sequence>MELIGRGRDADVFALDERRVLRRYREGGDTEPEARLMTYLRSHGYPVPEVFEAAGPDMVMERVDGVTLTRAALRRVWNPGRPGKVLGELHNRLHAIPAPDWLPRLPEGGDRVVHLDLHPENVMVTAAGPVVIDWRNAMAGAPQADIAMVVVLFKAMTPPLPWAARKAVDVLKAPLLARFLITTREHELSEEHIASAVVAKLRDPNVGPGERVKLERILAAQ</sequence>
<feature type="domain" description="Aminoglycoside phosphotransferase" evidence="1">
    <location>
        <begin position="101"/>
        <end position="151"/>
    </location>
</feature>
<gene>
    <name evidence="2" type="ORF">Afil01_02910</name>
</gene>
<name>A0A9W6W6E5_9ACTN</name>
<evidence type="ECO:0000313" key="2">
    <source>
        <dbReference type="EMBL" id="GLZ75484.1"/>
    </source>
</evidence>
<feature type="domain" description="Aminoglycoside phosphotransferase" evidence="1">
    <location>
        <begin position="3"/>
        <end position="100"/>
    </location>
</feature>
<dbReference type="PANTHER" id="PTHR21310">
    <property type="entry name" value="AMINOGLYCOSIDE PHOSPHOTRANSFERASE-RELATED-RELATED"/>
    <property type="match status" value="1"/>
</dbReference>
<dbReference type="EMBL" id="BSTX01000001">
    <property type="protein sequence ID" value="GLZ75484.1"/>
    <property type="molecule type" value="Genomic_DNA"/>
</dbReference>
<dbReference type="Pfam" id="PF01636">
    <property type="entry name" value="APH"/>
    <property type="match status" value="2"/>
</dbReference>
<dbReference type="PANTHER" id="PTHR21310:SF40">
    <property type="entry name" value="AMINOGLYCOSIDE PHOSPHOTRANSFERASE DOMAIN-CONTAINING PROTEIN-RELATED"/>
    <property type="match status" value="1"/>
</dbReference>
<dbReference type="SUPFAM" id="SSF56112">
    <property type="entry name" value="Protein kinase-like (PK-like)"/>
    <property type="match status" value="1"/>
</dbReference>
<dbReference type="AlphaFoldDB" id="A0A9W6W6E5"/>
<reference evidence="2" key="1">
    <citation type="submission" date="2023-03" db="EMBL/GenBank/DDBJ databases">
        <title>Actinorhabdospora filicis NBRC 111898.</title>
        <authorList>
            <person name="Ichikawa N."/>
            <person name="Sato H."/>
            <person name="Tonouchi N."/>
        </authorList>
    </citation>
    <scope>NUCLEOTIDE SEQUENCE</scope>
    <source>
        <strain evidence="2">NBRC 111898</strain>
    </source>
</reference>
<keyword evidence="3" id="KW-1185">Reference proteome</keyword>
<evidence type="ECO:0000313" key="3">
    <source>
        <dbReference type="Proteomes" id="UP001165079"/>
    </source>
</evidence>
<protein>
    <recommendedName>
        <fullName evidence="1">Aminoglycoside phosphotransferase domain-containing protein</fullName>
    </recommendedName>
</protein>
<dbReference type="InterPro" id="IPR002575">
    <property type="entry name" value="Aminoglycoside_PTrfase"/>
</dbReference>